<keyword evidence="1" id="KW-1185">Reference proteome</keyword>
<proteinExistence type="predicted"/>
<organism evidence="1 2">
    <name type="scientific">Parascaris univalens</name>
    <name type="common">Nematode worm</name>
    <dbReference type="NCBI Taxonomy" id="6257"/>
    <lineage>
        <taxon>Eukaryota</taxon>
        <taxon>Metazoa</taxon>
        <taxon>Ecdysozoa</taxon>
        <taxon>Nematoda</taxon>
        <taxon>Chromadorea</taxon>
        <taxon>Rhabditida</taxon>
        <taxon>Spirurina</taxon>
        <taxon>Ascaridomorpha</taxon>
        <taxon>Ascaridoidea</taxon>
        <taxon>Ascarididae</taxon>
        <taxon>Parascaris</taxon>
    </lineage>
</organism>
<dbReference type="Proteomes" id="UP000887569">
    <property type="component" value="Unplaced"/>
</dbReference>
<name>A0A915A341_PARUN</name>
<sequence>MNLVRGMSSSSCLFLENHNGSVSGRKCCMQSRCGTSRTLNASVGLVSIK</sequence>
<dbReference type="WBParaSite" id="PgE033_g003_t04">
    <property type="protein sequence ID" value="PgE033_g003_t04"/>
    <property type="gene ID" value="PgE033_g003"/>
</dbReference>
<evidence type="ECO:0000313" key="1">
    <source>
        <dbReference type="Proteomes" id="UP000887569"/>
    </source>
</evidence>
<protein>
    <submittedName>
        <fullName evidence="2 3">Uncharacterized protein</fullName>
    </submittedName>
</protein>
<accession>A0A915A341</accession>
<evidence type="ECO:0000313" key="3">
    <source>
        <dbReference type="WBParaSite" id="PgE033_g003_t04"/>
    </source>
</evidence>
<dbReference type="WBParaSite" id="PgE033_g003_t01">
    <property type="protein sequence ID" value="PgE033_g003_t01"/>
    <property type="gene ID" value="PgE033_g003"/>
</dbReference>
<dbReference type="AlphaFoldDB" id="A0A915A341"/>
<reference evidence="2 3" key="1">
    <citation type="submission" date="2022-11" db="UniProtKB">
        <authorList>
            <consortium name="WormBaseParasite"/>
        </authorList>
    </citation>
    <scope>IDENTIFICATION</scope>
</reference>
<evidence type="ECO:0000313" key="2">
    <source>
        <dbReference type="WBParaSite" id="PgE033_g003_t01"/>
    </source>
</evidence>